<gene>
    <name evidence="1" type="ORF">ABK905_11955</name>
</gene>
<dbReference type="EMBL" id="CP157947">
    <property type="protein sequence ID" value="XBS71568.1"/>
    <property type="molecule type" value="Genomic_DNA"/>
</dbReference>
<reference evidence="1" key="1">
    <citation type="submission" date="2024-06" db="EMBL/GenBank/DDBJ databases">
        <authorList>
            <person name="Coelho C."/>
            <person name="Bento M."/>
            <person name="Garcia E."/>
            <person name="Camelo A."/>
            <person name="Brandao I."/>
            <person name="Espirito Santo C."/>
            <person name="Trovao J."/>
            <person name="Verissimo A."/>
            <person name="Costa J."/>
            <person name="Tiago I."/>
        </authorList>
    </citation>
    <scope>NUCLEOTIDE SEQUENCE</scope>
    <source>
        <strain evidence="1">KWT182</strain>
    </source>
</reference>
<sequence>MNEILIKRAFNALTPMEKDFIFAKNTLIHGLVLTKTKLKPGSSNLHNYSIFTDKRKKLFKDFTEFENSVAFSINLNNEMRCYVVKSEPKHGYDIIRIDPYIPDMNFEEVDYQDHDVNYEYGSAAASIIKDTKTQGDLLFVYIKNKHRERFYSGLYQSGYTLSDLQKIWDFTKHMIPFWDCAESIFYKDAEKAVPTCLLDAVSLISVSCKALGIAGRFGSSVALGINEGATILTKGQMTRRTFMAAGLNGIKHINLPKINELRSLGVAGLRAIDPGFELMTIGKRSLANLFEYLMRYNDDKLSRFLFRKMKRKILHTDHPMLTKPDHTLPLPQTEIQIPFKTIGRNEGKEIVVAMDTGTGELFGYRYQLDDGVLSLASSSYQADEKSLREIRLTLRAEPALHRHAEINSIIEKQPIRLMNQPFNPLPGPSGINNRMVNAINIPKIQKIYSGNEF</sequence>
<evidence type="ECO:0000313" key="1">
    <source>
        <dbReference type="EMBL" id="XBS71568.1"/>
    </source>
</evidence>
<accession>A0AAU7QEJ8</accession>
<proteinExistence type="predicted"/>
<dbReference type="AlphaFoldDB" id="A0AAU7QEJ8"/>
<name>A0AAU7QEJ8_9GAMM</name>
<protein>
    <recommendedName>
        <fullName evidence="2">Piwi domain-containing protein</fullName>
    </recommendedName>
</protein>
<organism evidence="1">
    <name type="scientific">Acerihabitans sp. KWT182</name>
    <dbReference type="NCBI Taxonomy" id="3157919"/>
    <lineage>
        <taxon>Bacteria</taxon>
        <taxon>Pseudomonadati</taxon>
        <taxon>Pseudomonadota</taxon>
        <taxon>Gammaproteobacteria</taxon>
        <taxon>Enterobacterales</taxon>
        <taxon>Pectobacteriaceae</taxon>
        <taxon>Acerihabitans</taxon>
    </lineage>
</organism>
<evidence type="ECO:0008006" key="2">
    <source>
        <dbReference type="Google" id="ProtNLM"/>
    </source>
</evidence>